<dbReference type="PIRSF" id="PIRSF000887">
    <property type="entry name" value="Pesterase_MJ0037"/>
    <property type="match status" value="1"/>
</dbReference>
<name>C7DIV0_MICA2</name>
<dbReference type="CDD" id="cd07391">
    <property type="entry name" value="MPP_PF1019"/>
    <property type="match status" value="1"/>
</dbReference>
<dbReference type="Proteomes" id="UP000332487">
    <property type="component" value="Unassembled WGS sequence"/>
</dbReference>
<organism evidence="2 3">
    <name type="scientific">Candidatus Micrarchaeum acidiphilum ARMAN-2</name>
    <dbReference type="NCBI Taxonomy" id="425595"/>
    <lineage>
        <taxon>Archaea</taxon>
        <taxon>Candidatus Micrarchaeota</taxon>
        <taxon>Candidatus Micrarchaeia</taxon>
        <taxon>Candidatus Micrarchaeales</taxon>
        <taxon>Candidatus Micrarchaeaceae</taxon>
        <taxon>Candidatus Micrarchaeum</taxon>
    </lineage>
</organism>
<dbReference type="SUPFAM" id="SSF56300">
    <property type="entry name" value="Metallo-dependent phosphatases"/>
    <property type="match status" value="1"/>
</dbReference>
<evidence type="ECO:0000313" key="2">
    <source>
        <dbReference type="EMBL" id="EET89874.1"/>
    </source>
</evidence>
<sequence length="249" mass="28276">MKLTEDVELIEGMPIAYIKSINAIAVSDLHLGYEGVMSKRGALIPKVNFRKIKDMIKSAVEATKADSIIVDGDIKNEFSSVDVEEFNELYDFINFAKEIKIRPILIKGNHDNFVERYSIPFKLAVHRQQATIGKYLFFHGEELPKIEKKDTAMLIMGHEHPAIGIYYENGRKEKIKCFLYGKYGGRRLLVLPAMSYFAGGTEINLESRKSLLSPIFRKTDIDEMHAIVVGYGSTMDFGKISELRKMTAQ</sequence>
<gene>
    <name evidence="2" type="ORF">UNLARM2_0988</name>
</gene>
<reference evidence="2 3" key="1">
    <citation type="journal article" date="2009" name="Genome Biol.">
        <title>Community-wide analysis of microbial genome sequence signatures.</title>
        <authorList>
            <person name="Dick G.J."/>
            <person name="Andersson A.F."/>
            <person name="Baker B.J."/>
            <person name="Simmons S.L."/>
            <person name="Thomas B.C."/>
            <person name="Yelton A.P."/>
            <person name="Banfield J.F."/>
        </authorList>
    </citation>
    <scope>NUCLEOTIDE SEQUENCE [LARGE SCALE GENOMIC DNA]</scope>
    <source>
        <strain evidence="2">ARMAN-2</strain>
    </source>
</reference>
<evidence type="ECO:0000313" key="3">
    <source>
        <dbReference type="Proteomes" id="UP000332487"/>
    </source>
</evidence>
<dbReference type="EMBL" id="GG697241">
    <property type="protein sequence ID" value="EET89874.1"/>
    <property type="molecule type" value="Genomic_DNA"/>
</dbReference>
<dbReference type="PANTHER" id="PTHR39323">
    <property type="entry name" value="BLR1149 PROTEIN"/>
    <property type="match status" value="1"/>
</dbReference>
<dbReference type="InterPro" id="IPR004376">
    <property type="entry name" value="Pesterase_MJ0037"/>
</dbReference>
<feature type="domain" description="Calcineurin-like phosphoesterase" evidence="1">
    <location>
        <begin position="24"/>
        <end position="162"/>
    </location>
</feature>
<protein>
    <submittedName>
        <fullName evidence="2">Phosphoesterase</fullName>
    </submittedName>
</protein>
<dbReference type="InterPro" id="IPR004843">
    <property type="entry name" value="Calcineurin-like_PHP"/>
</dbReference>
<proteinExistence type="predicted"/>
<keyword evidence="3" id="KW-1185">Reference proteome</keyword>
<evidence type="ECO:0000259" key="1">
    <source>
        <dbReference type="Pfam" id="PF00149"/>
    </source>
</evidence>
<dbReference type="Gene3D" id="3.60.21.10">
    <property type="match status" value="1"/>
</dbReference>
<dbReference type="InterPro" id="IPR024173">
    <property type="entry name" value="Pesterase_MJ0037-like"/>
</dbReference>
<dbReference type="PANTHER" id="PTHR39323:SF1">
    <property type="entry name" value="BLR1149 PROTEIN"/>
    <property type="match status" value="1"/>
</dbReference>
<dbReference type="Pfam" id="PF00149">
    <property type="entry name" value="Metallophos"/>
    <property type="match status" value="1"/>
</dbReference>
<dbReference type="InterPro" id="IPR029052">
    <property type="entry name" value="Metallo-depent_PP-like"/>
</dbReference>
<accession>C7DIV0</accession>
<dbReference type="AlphaFoldDB" id="C7DIV0"/>
<dbReference type="GO" id="GO:0016787">
    <property type="term" value="F:hydrolase activity"/>
    <property type="evidence" value="ECO:0007669"/>
    <property type="project" value="InterPro"/>
</dbReference>
<dbReference type="NCBIfam" id="TIGR00024">
    <property type="entry name" value="SbcD_rel_arch"/>
    <property type="match status" value="1"/>
</dbReference>
<reference evidence="2 3" key="2">
    <citation type="journal article" date="2010" name="Proc. Natl. Acad. Sci. U.S.A.">
        <title>Enigmatic, ultrasmall, uncultivated Archaea.</title>
        <authorList>
            <person name="Baker B.J."/>
            <person name="Comolli L.R."/>
            <person name="Dick G.J."/>
            <person name="Hauser L.J."/>
            <person name="Hyatt D."/>
            <person name="Dill B.D."/>
            <person name="Land M.L."/>
            <person name="Verberkmoes N.C."/>
            <person name="Hettich R.L."/>
            <person name="Banfield J.F."/>
        </authorList>
    </citation>
    <scope>NUCLEOTIDE SEQUENCE [LARGE SCALE GENOMIC DNA]</scope>
    <source>
        <strain evidence="2">ARMAN-2</strain>
    </source>
</reference>